<feature type="domain" description="DUF1907" evidence="4">
    <location>
        <begin position="35"/>
        <end position="225"/>
    </location>
</feature>
<organism evidence="5 6">
    <name type="scientific">Cyphomyrmex costatus</name>
    <dbReference type="NCBI Taxonomy" id="456900"/>
    <lineage>
        <taxon>Eukaryota</taxon>
        <taxon>Metazoa</taxon>
        <taxon>Ecdysozoa</taxon>
        <taxon>Arthropoda</taxon>
        <taxon>Hexapoda</taxon>
        <taxon>Insecta</taxon>
        <taxon>Pterygota</taxon>
        <taxon>Neoptera</taxon>
        <taxon>Endopterygota</taxon>
        <taxon>Hymenoptera</taxon>
        <taxon>Apocrita</taxon>
        <taxon>Aculeata</taxon>
        <taxon>Formicoidea</taxon>
        <taxon>Formicidae</taxon>
        <taxon>Myrmicinae</taxon>
        <taxon>Cyphomyrmex</taxon>
    </lineage>
</organism>
<proteinExistence type="predicted"/>
<keyword evidence="1 2" id="KW-0193">Cuticle</keyword>
<evidence type="ECO:0000313" key="5">
    <source>
        <dbReference type="EMBL" id="KYN04547.1"/>
    </source>
</evidence>
<evidence type="ECO:0000313" key="6">
    <source>
        <dbReference type="Proteomes" id="UP000078542"/>
    </source>
</evidence>
<dbReference type="AlphaFoldDB" id="A0A195CVI4"/>
<dbReference type="InterPro" id="IPR000618">
    <property type="entry name" value="Insect_cuticle"/>
</dbReference>
<dbReference type="Pfam" id="PF00379">
    <property type="entry name" value="Chitin_bind_4"/>
    <property type="match status" value="1"/>
</dbReference>
<sequence>MRYGQVACNVMCDEYPGRILSFNNFFLQQQCIEITLESDLIAVGVIFNNIPLPLADQEQRYGILIMNAKYSAPDNFTNASRIVFAERGNRQNRIETLTDSNQMTCTNVGNFFLSEGGVLRMRYGQVACNVMWDEYPNGMLQFGNFYFEQRCIEMTLESDLIAVGVIVNNAPYPFSAQRYGINLYNKCEFHCFSNYGSGGQFISDTTPDTTEYEGYFNVVENLIHVPNVNELQINHEHLNIFTDNSQQQISRESVQLLVLYCIVVQSYVIPEDELTETKLYAELKVFEQTTTSANNNIFRIKLSFKTDDCSACIIKLINMLKVIAITHGFKIMHVEPVTIRSTKKSIIDIEPITSYGRNIETSSEIFQFPMPPKEEDNVPKDEKIDTPVFSKDEHPENGTGTKFVFTLFGIPLINYHQTSHTHNRTVAVERVARASSAPLSGIVSASPAIVGERGVESVFVLTFLLGDLTQPLISSLQRAAHCPDDLHKIGVPSGNVRLNRACRLIVLCVTVASVIGDLPPGTRRNTYLPPEPTKGYSYSKPSVPFPKPTPTVPFPTPSFPGPRPTPSFPAPRPTPPTPTYPQPSRTPGTFPTAPTGYPRVRPTPPFPEYTGQQSGDESSVIGGPGHDHHHHEPGMPFDFNYAVKEDAFGNDYSHNAISDGEVVRGEYKVQLPDGRTQLVRYTADWQHGFSAQVSYDGNPRFDGGNFNRGY</sequence>
<dbReference type="PROSITE" id="PS00233">
    <property type="entry name" value="CHIT_BIND_RR_1"/>
    <property type="match status" value="1"/>
</dbReference>
<dbReference type="PANTHER" id="PTHR12236">
    <property type="entry name" value="STRUCTURAL CONTITUENT OF CUTICLE"/>
    <property type="match status" value="1"/>
</dbReference>
<dbReference type="InterPro" id="IPR051217">
    <property type="entry name" value="Insect_Cuticle_Struc_Prot"/>
</dbReference>
<dbReference type="SMART" id="SM01168">
    <property type="entry name" value="DUF1907"/>
    <property type="match status" value="1"/>
</dbReference>
<feature type="compositionally biased region" description="Pro residues" evidence="3">
    <location>
        <begin position="543"/>
        <end position="581"/>
    </location>
</feature>
<dbReference type="GO" id="GO:0005634">
    <property type="term" value="C:nucleus"/>
    <property type="evidence" value="ECO:0007669"/>
    <property type="project" value="InterPro"/>
</dbReference>
<evidence type="ECO:0000256" key="3">
    <source>
        <dbReference type="SAM" id="MobiDB-lite"/>
    </source>
</evidence>
<dbReference type="GO" id="GO:0031012">
    <property type="term" value="C:extracellular matrix"/>
    <property type="evidence" value="ECO:0007669"/>
    <property type="project" value="TreeGrafter"/>
</dbReference>
<dbReference type="PROSITE" id="PS51155">
    <property type="entry name" value="CHIT_BIND_RR_2"/>
    <property type="match status" value="1"/>
</dbReference>
<dbReference type="EMBL" id="KQ977259">
    <property type="protein sequence ID" value="KYN04547.1"/>
    <property type="molecule type" value="Genomic_DNA"/>
</dbReference>
<gene>
    <name evidence="5" type="ORF">ALC62_04538</name>
</gene>
<protein>
    <submittedName>
        <fullName evidence="5">Pro-resilin</fullName>
    </submittedName>
</protein>
<dbReference type="SUPFAM" id="SSF117856">
    <property type="entry name" value="AF0104/ALDC/Ptd012-like"/>
    <property type="match status" value="1"/>
</dbReference>
<dbReference type="PANTHER" id="PTHR12236:SF79">
    <property type="entry name" value="CUTICULAR PROTEIN 50CB-RELATED"/>
    <property type="match status" value="1"/>
</dbReference>
<reference evidence="5 6" key="1">
    <citation type="submission" date="2016-03" db="EMBL/GenBank/DDBJ databases">
        <title>Cyphomyrmex costatus WGS genome.</title>
        <authorList>
            <person name="Nygaard S."/>
            <person name="Hu H."/>
            <person name="Boomsma J."/>
            <person name="Zhang G."/>
        </authorList>
    </citation>
    <scope>NUCLEOTIDE SEQUENCE [LARGE SCALE GENOMIC DNA]</scope>
    <source>
        <strain evidence="5">MS0001</strain>
        <tissue evidence="5">Whole body</tissue>
    </source>
</reference>
<evidence type="ECO:0000259" key="4">
    <source>
        <dbReference type="SMART" id="SM01168"/>
    </source>
</evidence>
<dbReference type="PRINTS" id="PR01217">
    <property type="entry name" value="PRICHEXTENSN"/>
</dbReference>
<dbReference type="GO" id="GO:0042302">
    <property type="term" value="F:structural constituent of cuticle"/>
    <property type="evidence" value="ECO:0007669"/>
    <property type="project" value="UniProtKB-UniRule"/>
</dbReference>
<dbReference type="InterPro" id="IPR031311">
    <property type="entry name" value="CHIT_BIND_RR_consensus"/>
</dbReference>
<name>A0A195CVI4_9HYME</name>
<dbReference type="Pfam" id="PF08925">
    <property type="entry name" value="DUF1907"/>
    <property type="match status" value="1"/>
</dbReference>
<evidence type="ECO:0000256" key="2">
    <source>
        <dbReference type="PROSITE-ProRule" id="PRU00497"/>
    </source>
</evidence>
<dbReference type="Proteomes" id="UP000078542">
    <property type="component" value="Unassembled WGS sequence"/>
</dbReference>
<dbReference type="STRING" id="456900.A0A195CVI4"/>
<feature type="region of interest" description="Disordered" evidence="3">
    <location>
        <begin position="519"/>
        <end position="631"/>
    </location>
</feature>
<evidence type="ECO:0000256" key="1">
    <source>
        <dbReference type="ARBA" id="ARBA00022460"/>
    </source>
</evidence>
<keyword evidence="6" id="KW-1185">Reference proteome</keyword>
<dbReference type="InterPro" id="IPR015021">
    <property type="entry name" value="C11orf54_DUF1907"/>
</dbReference>
<dbReference type="GO" id="GO:0005615">
    <property type="term" value="C:extracellular space"/>
    <property type="evidence" value="ECO:0007669"/>
    <property type="project" value="TreeGrafter"/>
</dbReference>
<accession>A0A195CVI4</accession>